<dbReference type="InterPro" id="IPR050904">
    <property type="entry name" value="Adhesion/Biosynth-related"/>
</dbReference>
<dbReference type="PANTHER" id="PTHR10900:SF77">
    <property type="entry name" value="FI19380P1"/>
    <property type="match status" value="1"/>
</dbReference>
<feature type="domain" description="FAS1" evidence="2">
    <location>
        <begin position="10"/>
        <end position="163"/>
    </location>
</feature>
<dbReference type="SUPFAM" id="SSF82153">
    <property type="entry name" value="FAS1 domain"/>
    <property type="match status" value="2"/>
</dbReference>
<name>A0AAW0C6M3_9AGAR</name>
<feature type="chain" id="PRO_5043530391" description="FAS1 domain-containing protein" evidence="1">
    <location>
        <begin position="20"/>
        <end position="336"/>
    </location>
</feature>
<evidence type="ECO:0000313" key="4">
    <source>
        <dbReference type="Proteomes" id="UP001383192"/>
    </source>
</evidence>
<keyword evidence="4" id="KW-1185">Reference proteome</keyword>
<reference evidence="3 4" key="1">
    <citation type="submission" date="2024-01" db="EMBL/GenBank/DDBJ databases">
        <title>A draft genome for a cacao thread blight-causing isolate of Paramarasmius palmivorus.</title>
        <authorList>
            <person name="Baruah I.K."/>
            <person name="Bukari Y."/>
            <person name="Amoako-Attah I."/>
            <person name="Meinhardt L.W."/>
            <person name="Bailey B.A."/>
            <person name="Cohen S.P."/>
        </authorList>
    </citation>
    <scope>NUCLEOTIDE SEQUENCE [LARGE SCALE GENOMIC DNA]</scope>
    <source>
        <strain evidence="3 4">GH-12</strain>
    </source>
</reference>
<dbReference type="SMART" id="SM00554">
    <property type="entry name" value="FAS1"/>
    <property type="match status" value="2"/>
</dbReference>
<dbReference type="InterPro" id="IPR036378">
    <property type="entry name" value="FAS1_dom_sf"/>
</dbReference>
<evidence type="ECO:0000259" key="2">
    <source>
        <dbReference type="PROSITE" id="PS50213"/>
    </source>
</evidence>
<evidence type="ECO:0000313" key="3">
    <source>
        <dbReference type="EMBL" id="KAK7034509.1"/>
    </source>
</evidence>
<proteinExistence type="predicted"/>
<evidence type="ECO:0000256" key="1">
    <source>
        <dbReference type="SAM" id="SignalP"/>
    </source>
</evidence>
<dbReference type="PROSITE" id="PS50213">
    <property type="entry name" value="FAS1"/>
    <property type="match status" value="2"/>
</dbReference>
<comment type="caution">
    <text evidence="3">The sequence shown here is derived from an EMBL/GenBank/DDBJ whole genome shotgun (WGS) entry which is preliminary data.</text>
</comment>
<dbReference type="InterPro" id="IPR000782">
    <property type="entry name" value="FAS1_domain"/>
</dbReference>
<dbReference type="Gene3D" id="2.30.180.10">
    <property type="entry name" value="FAS1 domain"/>
    <property type="match status" value="2"/>
</dbReference>
<dbReference type="AlphaFoldDB" id="A0AAW0C6M3"/>
<gene>
    <name evidence="3" type="ORF">VNI00_012356</name>
</gene>
<dbReference type="EMBL" id="JAYKXP010000057">
    <property type="protein sequence ID" value="KAK7034509.1"/>
    <property type="molecule type" value="Genomic_DNA"/>
</dbReference>
<sequence length="336" mass="36949">MRFLLRLSLLLVTALLAAAGKDFSKLRDGLKQYGLTSFADLNIAETQTGKTILSQLSEGTNFGIFAPTNAALSELSINTTMDAELVAILVSYHITQGNYYHSVDKSIFIDPFHYDTIATTLLNQSTFVQLENGLNQVIAWKQNGKDINVLNQPQNTHVLDAFLIEGYAIFSVDHVLSPPPQLSVVLKNNTVGKTDKIRALLDTTYVDIPDGKNKTLLKYFDEFYLNGYTFFAPSDDAFGPPFNTVLAGMKSDEILQLLLNHVVNGTTEYSNHLDSGLKAITGQSTELDYGKDGKVLYVKSGNVITKVLQPDVLVRNGVVHVIDAVLTDVPNKKQSD</sequence>
<organism evidence="3 4">
    <name type="scientific">Paramarasmius palmivorus</name>
    <dbReference type="NCBI Taxonomy" id="297713"/>
    <lineage>
        <taxon>Eukaryota</taxon>
        <taxon>Fungi</taxon>
        <taxon>Dikarya</taxon>
        <taxon>Basidiomycota</taxon>
        <taxon>Agaricomycotina</taxon>
        <taxon>Agaricomycetes</taxon>
        <taxon>Agaricomycetidae</taxon>
        <taxon>Agaricales</taxon>
        <taxon>Marasmiineae</taxon>
        <taxon>Marasmiaceae</taxon>
        <taxon>Paramarasmius</taxon>
    </lineage>
</organism>
<feature type="signal peptide" evidence="1">
    <location>
        <begin position="1"/>
        <end position="19"/>
    </location>
</feature>
<accession>A0AAW0C6M3</accession>
<dbReference type="Proteomes" id="UP001383192">
    <property type="component" value="Unassembled WGS sequence"/>
</dbReference>
<feature type="domain" description="FAS1" evidence="2">
    <location>
        <begin position="181"/>
        <end position="326"/>
    </location>
</feature>
<dbReference type="PANTHER" id="PTHR10900">
    <property type="entry name" value="PERIOSTIN-RELATED"/>
    <property type="match status" value="1"/>
</dbReference>
<keyword evidence="1" id="KW-0732">Signal</keyword>
<dbReference type="Pfam" id="PF02469">
    <property type="entry name" value="Fasciclin"/>
    <property type="match status" value="2"/>
</dbReference>
<protein>
    <recommendedName>
        <fullName evidence="2">FAS1 domain-containing protein</fullName>
    </recommendedName>
</protein>